<comment type="pathway">
    <text evidence="1">Cell wall biogenesis; cell wall polysaccharide biosynthesis.</text>
</comment>
<evidence type="ECO:0000313" key="7">
    <source>
        <dbReference type="EMBL" id="MBM9467867.1"/>
    </source>
</evidence>
<protein>
    <submittedName>
        <fullName evidence="7">Glycosyltransferase family 2 protein</fullName>
    </submittedName>
</protein>
<feature type="compositionally biased region" description="Polar residues" evidence="5">
    <location>
        <begin position="1"/>
        <end position="15"/>
    </location>
</feature>
<evidence type="ECO:0000259" key="6">
    <source>
        <dbReference type="Pfam" id="PF00535"/>
    </source>
</evidence>
<evidence type="ECO:0000256" key="1">
    <source>
        <dbReference type="ARBA" id="ARBA00004776"/>
    </source>
</evidence>
<dbReference type="PANTHER" id="PTHR43179:SF12">
    <property type="entry name" value="GALACTOFURANOSYLTRANSFERASE GLFT2"/>
    <property type="match status" value="1"/>
</dbReference>
<dbReference type="AlphaFoldDB" id="A0A938YC23"/>
<dbReference type="Proteomes" id="UP000663792">
    <property type="component" value="Unassembled WGS sequence"/>
</dbReference>
<feature type="region of interest" description="Disordered" evidence="5">
    <location>
        <begin position="342"/>
        <end position="376"/>
    </location>
</feature>
<name>A0A938YC23_9ACTN</name>
<evidence type="ECO:0000313" key="8">
    <source>
        <dbReference type="Proteomes" id="UP000663792"/>
    </source>
</evidence>
<feature type="domain" description="Glycosyltransferase 2-like" evidence="6">
    <location>
        <begin position="34"/>
        <end position="144"/>
    </location>
</feature>
<comment type="caution">
    <text evidence="7">The sequence shown here is derived from an EMBL/GenBank/DDBJ whole genome shotgun (WGS) entry which is preliminary data.</text>
</comment>
<dbReference type="SUPFAM" id="SSF53448">
    <property type="entry name" value="Nucleotide-diphospho-sugar transferases"/>
    <property type="match status" value="1"/>
</dbReference>
<gene>
    <name evidence="7" type="ORF">JL106_11290</name>
</gene>
<evidence type="ECO:0000256" key="2">
    <source>
        <dbReference type="ARBA" id="ARBA00006739"/>
    </source>
</evidence>
<dbReference type="Gene3D" id="3.90.550.10">
    <property type="entry name" value="Spore Coat Polysaccharide Biosynthesis Protein SpsA, Chain A"/>
    <property type="match status" value="1"/>
</dbReference>
<proteinExistence type="inferred from homology"/>
<keyword evidence="3" id="KW-0328">Glycosyltransferase</keyword>
<dbReference type="RefSeq" id="WP_205260830.1">
    <property type="nucleotide sequence ID" value="NZ_JAERWK010000014.1"/>
</dbReference>
<evidence type="ECO:0000256" key="3">
    <source>
        <dbReference type="ARBA" id="ARBA00022676"/>
    </source>
</evidence>
<sequence length="376" mass="39236">MSQQSTDATGASTEGTPAPRPTDGDGDGPLTAAVVVCAYTERRWDDLLDAIDSVVPQLRTGDELVVVIDHNDVLLERLRAARPALRVIPNTGTNGLSGARNTGVDATTADVVVFLDDDATAEPDFLVRMLAPMQDPTVQGTGGWAEPVWPASGRPGWFPESFLWVVGCSYQSGASTDRPATPVPVRNPLGCAMAIRRTALEQVAGFSGAVGRVGTHPVGAEETELCIRIGQADPTARFMIEPTAVVHHHVTDDRTRFKYFRSRCYWEGVSKAVVSRAVGAGDALSAERGHAAKVLPLAALQALRAGLRGDRAGFGRAAAIVGGLGFTVAGYARGLLARPTAMPPGAGQAAATTTGSDGTTGRADGTTAEQRLQESA</sequence>
<feature type="region of interest" description="Disordered" evidence="5">
    <location>
        <begin position="1"/>
        <end position="29"/>
    </location>
</feature>
<evidence type="ECO:0000256" key="5">
    <source>
        <dbReference type="SAM" id="MobiDB-lite"/>
    </source>
</evidence>
<dbReference type="PANTHER" id="PTHR43179">
    <property type="entry name" value="RHAMNOSYLTRANSFERASE WBBL"/>
    <property type="match status" value="1"/>
</dbReference>
<dbReference type="GO" id="GO:0016757">
    <property type="term" value="F:glycosyltransferase activity"/>
    <property type="evidence" value="ECO:0007669"/>
    <property type="project" value="UniProtKB-KW"/>
</dbReference>
<feature type="compositionally biased region" description="Low complexity" evidence="5">
    <location>
        <begin position="345"/>
        <end position="368"/>
    </location>
</feature>
<organism evidence="7 8">
    <name type="scientific">Nakamurella leprariae</name>
    <dbReference type="NCBI Taxonomy" id="2803911"/>
    <lineage>
        <taxon>Bacteria</taxon>
        <taxon>Bacillati</taxon>
        <taxon>Actinomycetota</taxon>
        <taxon>Actinomycetes</taxon>
        <taxon>Nakamurellales</taxon>
        <taxon>Nakamurellaceae</taxon>
        <taxon>Nakamurella</taxon>
    </lineage>
</organism>
<dbReference type="InterPro" id="IPR029044">
    <property type="entry name" value="Nucleotide-diphossugar_trans"/>
</dbReference>
<evidence type="ECO:0000256" key="4">
    <source>
        <dbReference type="ARBA" id="ARBA00022679"/>
    </source>
</evidence>
<comment type="similarity">
    <text evidence="2">Belongs to the glycosyltransferase 2 family.</text>
</comment>
<dbReference type="Pfam" id="PF00535">
    <property type="entry name" value="Glycos_transf_2"/>
    <property type="match status" value="1"/>
</dbReference>
<keyword evidence="8" id="KW-1185">Reference proteome</keyword>
<reference evidence="7" key="1">
    <citation type="submission" date="2021-01" db="EMBL/GenBank/DDBJ databases">
        <title>YIM 132084 draft genome.</title>
        <authorList>
            <person name="An D."/>
        </authorList>
    </citation>
    <scope>NUCLEOTIDE SEQUENCE</scope>
    <source>
        <strain evidence="7">YIM 132084</strain>
    </source>
</reference>
<dbReference type="EMBL" id="JAERWK010000014">
    <property type="protein sequence ID" value="MBM9467867.1"/>
    <property type="molecule type" value="Genomic_DNA"/>
</dbReference>
<keyword evidence="4" id="KW-0808">Transferase</keyword>
<dbReference type="InterPro" id="IPR001173">
    <property type="entry name" value="Glyco_trans_2-like"/>
</dbReference>
<accession>A0A938YC23</accession>